<name>A0ABD2AI88_VESSQ</name>
<reference evidence="2 3" key="1">
    <citation type="journal article" date="2024" name="Ann. Entomol. Soc. Am.">
        <title>Genomic analyses of the southern and eastern yellowjacket wasps (Hymenoptera: Vespidae) reveal evolutionary signatures of social life.</title>
        <authorList>
            <person name="Catto M.A."/>
            <person name="Caine P.B."/>
            <person name="Orr S.E."/>
            <person name="Hunt B.G."/>
            <person name="Goodisman M.A.D."/>
        </authorList>
    </citation>
    <scope>NUCLEOTIDE SEQUENCE [LARGE SCALE GENOMIC DNA]</scope>
    <source>
        <strain evidence="2">233</strain>
        <tissue evidence="2">Head and thorax</tissue>
    </source>
</reference>
<evidence type="ECO:0000313" key="3">
    <source>
        <dbReference type="Proteomes" id="UP001607302"/>
    </source>
</evidence>
<dbReference type="Proteomes" id="UP001607302">
    <property type="component" value="Unassembled WGS sequence"/>
</dbReference>
<dbReference type="AlphaFoldDB" id="A0ABD2AI88"/>
<gene>
    <name evidence="2" type="ORF">V1478_010610</name>
</gene>
<evidence type="ECO:0000313" key="2">
    <source>
        <dbReference type="EMBL" id="KAL2720344.1"/>
    </source>
</evidence>
<feature type="compositionally biased region" description="Low complexity" evidence="1">
    <location>
        <begin position="54"/>
        <end position="66"/>
    </location>
</feature>
<accession>A0ABD2AI88</accession>
<proteinExistence type="predicted"/>
<dbReference type="EMBL" id="JAUDFV010000147">
    <property type="protein sequence ID" value="KAL2720344.1"/>
    <property type="molecule type" value="Genomic_DNA"/>
</dbReference>
<feature type="region of interest" description="Disordered" evidence="1">
    <location>
        <begin position="45"/>
        <end position="66"/>
    </location>
</feature>
<organism evidence="2 3">
    <name type="scientific">Vespula squamosa</name>
    <name type="common">Southern yellow jacket</name>
    <name type="synonym">Wasp</name>
    <dbReference type="NCBI Taxonomy" id="30214"/>
    <lineage>
        <taxon>Eukaryota</taxon>
        <taxon>Metazoa</taxon>
        <taxon>Ecdysozoa</taxon>
        <taxon>Arthropoda</taxon>
        <taxon>Hexapoda</taxon>
        <taxon>Insecta</taxon>
        <taxon>Pterygota</taxon>
        <taxon>Neoptera</taxon>
        <taxon>Endopterygota</taxon>
        <taxon>Hymenoptera</taxon>
        <taxon>Apocrita</taxon>
        <taxon>Aculeata</taxon>
        <taxon>Vespoidea</taxon>
        <taxon>Vespidae</taxon>
        <taxon>Vespinae</taxon>
        <taxon>Vespula</taxon>
    </lineage>
</organism>
<protein>
    <submittedName>
        <fullName evidence="2">Uncharacterized protein</fullName>
    </submittedName>
</protein>
<keyword evidence="3" id="KW-1185">Reference proteome</keyword>
<evidence type="ECO:0000256" key="1">
    <source>
        <dbReference type="SAM" id="MobiDB-lite"/>
    </source>
</evidence>
<comment type="caution">
    <text evidence="2">The sequence shown here is derived from an EMBL/GenBank/DDBJ whole genome shotgun (WGS) entry which is preliminary data.</text>
</comment>
<sequence>MHHHQHETLTMSQEKSKLVEPFDLRAIKSAKRILFIQYIDTCSSSSRIPKDISNRSLSRSRGSGEE</sequence>